<evidence type="ECO:0000313" key="3">
    <source>
        <dbReference type="Proteomes" id="UP001295684"/>
    </source>
</evidence>
<proteinExistence type="predicted"/>
<gene>
    <name evidence="2" type="ORF">ECRASSUSDP1_LOCUS3936</name>
</gene>
<keyword evidence="3" id="KW-1185">Reference proteome</keyword>
<dbReference type="Proteomes" id="UP001295684">
    <property type="component" value="Unassembled WGS sequence"/>
</dbReference>
<dbReference type="AlphaFoldDB" id="A0AAD1X8G9"/>
<name>A0AAD1X8G9_EUPCR</name>
<sequence>MSGFEICIPKKHLLTMHQHYLDIGDNDKLSMLERIQMALNKEQQTTISNDGSDSHQKGENTHNSTTEGTPLVGENSEPEEKSEPEVSIMDRADVLFKYILRSFRKHYCKSFNDVTQYRKRKRRVTQKLTLLGAMKEFKQETFPTVELPDLEIYLLSLITHRVSPRIPKRKKWAKIKDLMKTTLYQFNRKRLQTFLSHTQFAFLLLKFLETPDILSTLSKRSQLIKDEKCRETLVHHINLLKEECSNKLSNKSNNFLA</sequence>
<feature type="region of interest" description="Disordered" evidence="1">
    <location>
        <begin position="44"/>
        <end position="86"/>
    </location>
</feature>
<protein>
    <submittedName>
        <fullName evidence="2">Uncharacterized protein</fullName>
    </submittedName>
</protein>
<accession>A0AAD1X8G9</accession>
<dbReference type="EMBL" id="CAMPGE010003767">
    <property type="protein sequence ID" value="CAI2362612.1"/>
    <property type="molecule type" value="Genomic_DNA"/>
</dbReference>
<reference evidence="2" key="1">
    <citation type="submission" date="2023-07" db="EMBL/GenBank/DDBJ databases">
        <authorList>
            <consortium name="AG Swart"/>
            <person name="Singh M."/>
            <person name="Singh A."/>
            <person name="Seah K."/>
            <person name="Emmerich C."/>
        </authorList>
    </citation>
    <scope>NUCLEOTIDE SEQUENCE</scope>
    <source>
        <strain evidence="2">DP1</strain>
    </source>
</reference>
<evidence type="ECO:0000313" key="2">
    <source>
        <dbReference type="EMBL" id="CAI2362612.1"/>
    </source>
</evidence>
<comment type="caution">
    <text evidence="2">The sequence shown here is derived from an EMBL/GenBank/DDBJ whole genome shotgun (WGS) entry which is preliminary data.</text>
</comment>
<evidence type="ECO:0000256" key="1">
    <source>
        <dbReference type="SAM" id="MobiDB-lite"/>
    </source>
</evidence>
<organism evidence="2 3">
    <name type="scientific">Euplotes crassus</name>
    <dbReference type="NCBI Taxonomy" id="5936"/>
    <lineage>
        <taxon>Eukaryota</taxon>
        <taxon>Sar</taxon>
        <taxon>Alveolata</taxon>
        <taxon>Ciliophora</taxon>
        <taxon>Intramacronucleata</taxon>
        <taxon>Spirotrichea</taxon>
        <taxon>Hypotrichia</taxon>
        <taxon>Euplotida</taxon>
        <taxon>Euplotidae</taxon>
        <taxon>Moneuplotes</taxon>
    </lineage>
</organism>